<evidence type="ECO:0000313" key="2">
    <source>
        <dbReference type="EMBL" id="GMS87791.1"/>
    </source>
</evidence>
<feature type="non-terminal residue" evidence="2">
    <location>
        <position position="1"/>
    </location>
</feature>
<comment type="caution">
    <text evidence="2">The sequence shown here is derived from an EMBL/GenBank/DDBJ whole genome shotgun (WGS) entry which is preliminary data.</text>
</comment>
<sequence length="76" mass="8046">RCSNYVANGFCTNTAYTLLVRQATCGTSCGLCATTTAASCVGTTDNANCVNWVRNGFCTNPGYTDAMKRLYCCSSC</sequence>
<evidence type="ECO:0000259" key="1">
    <source>
        <dbReference type="SMART" id="SM00254"/>
    </source>
</evidence>
<reference evidence="2" key="1">
    <citation type="submission" date="2023-10" db="EMBL/GenBank/DDBJ databases">
        <title>Genome assembly of Pristionchus species.</title>
        <authorList>
            <person name="Yoshida K."/>
            <person name="Sommer R.J."/>
        </authorList>
    </citation>
    <scope>NUCLEOTIDE SEQUENCE</scope>
    <source>
        <strain evidence="2">RS0144</strain>
    </source>
</reference>
<accession>A0AAV5SWS6</accession>
<keyword evidence="3" id="KW-1185">Reference proteome</keyword>
<dbReference type="InterPro" id="IPR003582">
    <property type="entry name" value="ShKT_dom"/>
</dbReference>
<dbReference type="AlphaFoldDB" id="A0AAV5SWS6"/>
<dbReference type="Proteomes" id="UP001432027">
    <property type="component" value="Unassembled WGS sequence"/>
</dbReference>
<gene>
    <name evidence="2" type="ORF">PENTCL1PPCAC_9966</name>
</gene>
<organism evidence="2 3">
    <name type="scientific">Pristionchus entomophagus</name>
    <dbReference type="NCBI Taxonomy" id="358040"/>
    <lineage>
        <taxon>Eukaryota</taxon>
        <taxon>Metazoa</taxon>
        <taxon>Ecdysozoa</taxon>
        <taxon>Nematoda</taxon>
        <taxon>Chromadorea</taxon>
        <taxon>Rhabditida</taxon>
        <taxon>Rhabditina</taxon>
        <taxon>Diplogasteromorpha</taxon>
        <taxon>Diplogasteroidea</taxon>
        <taxon>Neodiplogasteridae</taxon>
        <taxon>Pristionchus</taxon>
    </lineage>
</organism>
<name>A0AAV5SWS6_9BILA</name>
<dbReference type="SMART" id="SM00254">
    <property type="entry name" value="ShKT"/>
    <property type="match status" value="2"/>
</dbReference>
<evidence type="ECO:0000313" key="3">
    <source>
        <dbReference type="Proteomes" id="UP001432027"/>
    </source>
</evidence>
<dbReference type="Gene3D" id="1.10.10.1940">
    <property type="match status" value="2"/>
</dbReference>
<feature type="domain" description="ShKT" evidence="1">
    <location>
        <begin position="39"/>
        <end position="76"/>
    </location>
</feature>
<dbReference type="PANTHER" id="PTHR46707:SF1">
    <property type="entry name" value="COEXPRESSED WITH POLYCYSTINS-RELATED"/>
    <property type="match status" value="1"/>
</dbReference>
<feature type="domain" description="ShKT" evidence="1">
    <location>
        <begin position="1"/>
        <end position="33"/>
    </location>
</feature>
<protein>
    <recommendedName>
        <fullName evidence="1">ShKT domain-containing protein</fullName>
    </recommendedName>
</protein>
<dbReference type="Pfam" id="PF01549">
    <property type="entry name" value="ShK"/>
    <property type="match status" value="2"/>
</dbReference>
<feature type="non-terminal residue" evidence="2">
    <location>
        <position position="76"/>
    </location>
</feature>
<dbReference type="EMBL" id="BTSX01000003">
    <property type="protein sequence ID" value="GMS87791.1"/>
    <property type="molecule type" value="Genomic_DNA"/>
</dbReference>
<dbReference type="PANTHER" id="PTHR46707">
    <property type="entry name" value="PROTEIN CBG07468"/>
    <property type="match status" value="1"/>
</dbReference>
<proteinExistence type="predicted"/>